<reference evidence="1" key="1">
    <citation type="submission" date="2021-05" db="EMBL/GenBank/DDBJ databases">
        <authorList>
            <person name="Alioto T."/>
            <person name="Alioto T."/>
            <person name="Gomez Garrido J."/>
        </authorList>
    </citation>
    <scope>NUCLEOTIDE SEQUENCE</scope>
</reference>
<organism evidence="1">
    <name type="scientific">Cacopsylla melanoneura</name>
    <dbReference type="NCBI Taxonomy" id="428564"/>
    <lineage>
        <taxon>Eukaryota</taxon>
        <taxon>Metazoa</taxon>
        <taxon>Ecdysozoa</taxon>
        <taxon>Arthropoda</taxon>
        <taxon>Hexapoda</taxon>
        <taxon>Insecta</taxon>
        <taxon>Pterygota</taxon>
        <taxon>Neoptera</taxon>
        <taxon>Paraneoptera</taxon>
        <taxon>Hemiptera</taxon>
        <taxon>Sternorrhyncha</taxon>
        <taxon>Psylloidea</taxon>
        <taxon>Psyllidae</taxon>
        <taxon>Psyllinae</taxon>
        <taxon>Cacopsylla</taxon>
    </lineage>
</organism>
<evidence type="ECO:0000313" key="1">
    <source>
        <dbReference type="EMBL" id="CAG6743643.1"/>
    </source>
</evidence>
<sequence>MYSTAVFRYNFFWRSRKATVLHDLESRSILEFSTLEYLDGFYFYKTIKIVLPTFHIDVLPLHVRIMKSNVHQMFSTARIHRCNKAGQSVGLLLAKNVCQIAPFLNADLLGGCKVHLFLVKLEHAHFGYTGDVSIRCKSVRIMMRVY</sequence>
<accession>A0A8D8Z9J1</accession>
<proteinExistence type="predicted"/>
<dbReference type="AlphaFoldDB" id="A0A8D8Z9J1"/>
<protein>
    <submittedName>
        <fullName evidence="1">Uncharacterized protein</fullName>
    </submittedName>
</protein>
<name>A0A8D8Z9J1_9HEMI</name>
<dbReference type="EMBL" id="HBUF01451509">
    <property type="protein sequence ID" value="CAG6743643.1"/>
    <property type="molecule type" value="Transcribed_RNA"/>
</dbReference>